<feature type="transmembrane region" description="Helical" evidence="1">
    <location>
        <begin position="12"/>
        <end position="32"/>
    </location>
</feature>
<accession>A0A750MRK2</accession>
<feature type="transmembrane region" description="Helical" evidence="1">
    <location>
        <begin position="86"/>
        <end position="107"/>
    </location>
</feature>
<keyword evidence="1" id="KW-0812">Transmembrane</keyword>
<name>A0A750MRK2_SALER</name>
<feature type="transmembrane region" description="Helical" evidence="1">
    <location>
        <begin position="39"/>
        <end position="60"/>
    </location>
</feature>
<dbReference type="EMBL" id="DAAVPZ010000028">
    <property type="protein sequence ID" value="HAF6279761.1"/>
    <property type="molecule type" value="Genomic_DNA"/>
</dbReference>
<gene>
    <name evidence="2" type="ORF">G9F26_003956</name>
</gene>
<sequence length="143" mass="15874">MWLLLEPLLGFLSAAGGWLIRYLAPSMITMLVMRASSHYIVMGLSLAFYLSSFLAVMTFVNGQATDLLNQIALGDNPYWLTGLSMLPSNILSCLTVVFLSYTVYLTFRFKIYIANMISQEFTQGALPPGQARLPGGQKRLPKL</sequence>
<reference evidence="2" key="1">
    <citation type="journal article" date="2018" name="Genome Biol.">
        <title>SKESA: strategic k-mer extension for scrupulous assemblies.</title>
        <authorList>
            <person name="Souvorov A."/>
            <person name="Agarwala R."/>
            <person name="Lipman D.J."/>
        </authorList>
    </citation>
    <scope>NUCLEOTIDE SEQUENCE</scope>
    <source>
        <strain evidence="2">MA.CK_93/00002981</strain>
    </source>
</reference>
<evidence type="ECO:0000256" key="1">
    <source>
        <dbReference type="SAM" id="Phobius"/>
    </source>
</evidence>
<comment type="caution">
    <text evidence="2">The sequence shown here is derived from an EMBL/GenBank/DDBJ whole genome shotgun (WGS) entry which is preliminary data.</text>
</comment>
<organism evidence="2">
    <name type="scientific">Salmonella enterica</name>
    <name type="common">Salmonella choleraesuis</name>
    <dbReference type="NCBI Taxonomy" id="28901"/>
    <lineage>
        <taxon>Bacteria</taxon>
        <taxon>Pseudomonadati</taxon>
        <taxon>Pseudomonadota</taxon>
        <taxon>Gammaproteobacteria</taxon>
        <taxon>Enterobacterales</taxon>
        <taxon>Enterobacteriaceae</taxon>
        <taxon>Salmonella</taxon>
    </lineage>
</organism>
<protein>
    <submittedName>
        <fullName evidence="2">Uncharacterized protein</fullName>
    </submittedName>
</protein>
<dbReference type="AlphaFoldDB" id="A0A750MRK2"/>
<keyword evidence="1" id="KW-0472">Membrane</keyword>
<keyword evidence="1" id="KW-1133">Transmembrane helix</keyword>
<reference evidence="2" key="2">
    <citation type="submission" date="2020-02" db="EMBL/GenBank/DDBJ databases">
        <authorList>
            <consortium name="NCBI Pathogen Detection Project"/>
        </authorList>
    </citation>
    <scope>NUCLEOTIDE SEQUENCE</scope>
    <source>
        <strain evidence="2">MA.CK_93/00002981</strain>
    </source>
</reference>
<proteinExistence type="predicted"/>
<evidence type="ECO:0000313" key="2">
    <source>
        <dbReference type="EMBL" id="HAF6279761.1"/>
    </source>
</evidence>